<dbReference type="PROSITE" id="PS50157">
    <property type="entry name" value="ZINC_FINGER_C2H2_2"/>
    <property type="match status" value="1"/>
</dbReference>
<organism evidence="3 4">
    <name type="scientific">Talaromyces proteolyticus</name>
    <dbReference type="NCBI Taxonomy" id="1131652"/>
    <lineage>
        <taxon>Eukaryota</taxon>
        <taxon>Fungi</taxon>
        <taxon>Dikarya</taxon>
        <taxon>Ascomycota</taxon>
        <taxon>Pezizomycotina</taxon>
        <taxon>Eurotiomycetes</taxon>
        <taxon>Eurotiomycetidae</taxon>
        <taxon>Eurotiales</taxon>
        <taxon>Trichocomaceae</taxon>
        <taxon>Talaromyces</taxon>
        <taxon>Talaromyces sect. Bacilispori</taxon>
    </lineage>
</organism>
<feature type="domain" description="C2H2-type" evidence="2">
    <location>
        <begin position="15"/>
        <end position="44"/>
    </location>
</feature>
<gene>
    <name evidence="3" type="ORF">BGW36DRAFT_383864</name>
</gene>
<evidence type="ECO:0000256" key="1">
    <source>
        <dbReference type="PROSITE-ProRule" id="PRU00042"/>
    </source>
</evidence>
<dbReference type="Gene3D" id="3.30.160.60">
    <property type="entry name" value="Classic Zinc Finger"/>
    <property type="match status" value="1"/>
</dbReference>
<evidence type="ECO:0000259" key="2">
    <source>
        <dbReference type="PROSITE" id="PS50157"/>
    </source>
</evidence>
<dbReference type="GO" id="GO:0008270">
    <property type="term" value="F:zinc ion binding"/>
    <property type="evidence" value="ECO:0007669"/>
    <property type="project" value="UniProtKB-KW"/>
</dbReference>
<keyword evidence="1" id="KW-0863">Zinc-finger</keyword>
<comment type="caution">
    <text evidence="3">The sequence shown here is derived from an EMBL/GenBank/DDBJ whole genome shotgun (WGS) entry which is preliminary data.</text>
</comment>
<sequence>MASSSLQPPKTRAPVTCPDCGRQFAGRYEFNRHLKPKIKCPSHACASCFRGDKKSQFIRHIRRLHAGQFDIGLCKRHFEEKSGLFPIPGACIPPTPVS</sequence>
<accession>A0AAD4PY97</accession>
<proteinExistence type="predicted"/>
<evidence type="ECO:0000313" key="3">
    <source>
        <dbReference type="EMBL" id="KAH8693851.1"/>
    </source>
</evidence>
<keyword evidence="1" id="KW-0862">Zinc</keyword>
<dbReference type="GeneID" id="70247013"/>
<name>A0AAD4PY97_9EURO</name>
<protein>
    <recommendedName>
        <fullName evidence="2">C2H2-type domain-containing protein</fullName>
    </recommendedName>
</protein>
<dbReference type="Proteomes" id="UP001201262">
    <property type="component" value="Unassembled WGS sequence"/>
</dbReference>
<dbReference type="EMBL" id="JAJTJA010000009">
    <property type="protein sequence ID" value="KAH8693851.1"/>
    <property type="molecule type" value="Genomic_DNA"/>
</dbReference>
<evidence type="ECO:0000313" key="4">
    <source>
        <dbReference type="Proteomes" id="UP001201262"/>
    </source>
</evidence>
<dbReference type="AlphaFoldDB" id="A0AAD4PY97"/>
<reference evidence="3" key="1">
    <citation type="submission" date="2021-12" db="EMBL/GenBank/DDBJ databases">
        <title>Convergent genome expansion in fungi linked to evolution of root-endophyte symbiosis.</title>
        <authorList>
            <consortium name="DOE Joint Genome Institute"/>
            <person name="Ke Y.-H."/>
            <person name="Bonito G."/>
            <person name="Liao H.-L."/>
            <person name="Looney B."/>
            <person name="Rojas-Flechas A."/>
            <person name="Nash J."/>
            <person name="Hameed K."/>
            <person name="Schadt C."/>
            <person name="Martin F."/>
            <person name="Crous P.W."/>
            <person name="Miettinen O."/>
            <person name="Magnuson J.K."/>
            <person name="Labbe J."/>
            <person name="Jacobson D."/>
            <person name="Doktycz M.J."/>
            <person name="Veneault-Fourrey C."/>
            <person name="Kuo A."/>
            <person name="Mondo S."/>
            <person name="Calhoun S."/>
            <person name="Riley R."/>
            <person name="Ohm R."/>
            <person name="LaButti K."/>
            <person name="Andreopoulos B."/>
            <person name="Pangilinan J."/>
            <person name="Nolan M."/>
            <person name="Tritt A."/>
            <person name="Clum A."/>
            <person name="Lipzen A."/>
            <person name="Daum C."/>
            <person name="Barry K."/>
            <person name="Grigoriev I.V."/>
            <person name="Vilgalys R."/>
        </authorList>
    </citation>
    <scope>NUCLEOTIDE SEQUENCE</scope>
    <source>
        <strain evidence="3">PMI_201</strain>
    </source>
</reference>
<keyword evidence="4" id="KW-1185">Reference proteome</keyword>
<dbReference type="InterPro" id="IPR013087">
    <property type="entry name" value="Znf_C2H2_type"/>
</dbReference>
<keyword evidence="1" id="KW-0479">Metal-binding</keyword>
<dbReference type="RefSeq" id="XP_046069521.1">
    <property type="nucleotide sequence ID" value="XM_046216726.1"/>
</dbReference>